<dbReference type="AlphaFoldDB" id="A0A9J6CRD6"/>
<feature type="region of interest" description="Disordered" evidence="1">
    <location>
        <begin position="1"/>
        <end position="24"/>
    </location>
</feature>
<proteinExistence type="predicted"/>
<dbReference type="PANTHER" id="PTHR22708">
    <property type="entry name" value="LEUCINE-RICH REPEAT-CONTAINING PROTEIN 56"/>
    <property type="match status" value="1"/>
</dbReference>
<feature type="region of interest" description="Disordered" evidence="1">
    <location>
        <begin position="323"/>
        <end position="342"/>
    </location>
</feature>
<dbReference type="InterPro" id="IPR040091">
    <property type="entry name" value="LRRC56"/>
</dbReference>
<organism evidence="2 3">
    <name type="scientific">Polypedilum vanderplanki</name>
    <name type="common">Sleeping chironomid midge</name>
    <dbReference type="NCBI Taxonomy" id="319348"/>
    <lineage>
        <taxon>Eukaryota</taxon>
        <taxon>Metazoa</taxon>
        <taxon>Ecdysozoa</taxon>
        <taxon>Arthropoda</taxon>
        <taxon>Hexapoda</taxon>
        <taxon>Insecta</taxon>
        <taxon>Pterygota</taxon>
        <taxon>Neoptera</taxon>
        <taxon>Endopterygota</taxon>
        <taxon>Diptera</taxon>
        <taxon>Nematocera</taxon>
        <taxon>Chironomoidea</taxon>
        <taxon>Chironomidae</taxon>
        <taxon>Chironominae</taxon>
        <taxon>Polypedilum</taxon>
        <taxon>Polypedilum</taxon>
    </lineage>
</organism>
<name>A0A9J6CRD6_POLVA</name>
<feature type="compositionally biased region" description="Low complexity" evidence="1">
    <location>
        <begin position="42"/>
        <end position="69"/>
    </location>
</feature>
<dbReference type="PANTHER" id="PTHR22708:SF0">
    <property type="entry name" value="LEUCINE-RICH REPEAT-CONTAINING PROTEIN 56"/>
    <property type="match status" value="1"/>
</dbReference>
<comment type="caution">
    <text evidence="2">The sequence shown here is derived from an EMBL/GenBank/DDBJ whole genome shotgun (WGS) entry which is preliminary data.</text>
</comment>
<evidence type="ECO:0000313" key="3">
    <source>
        <dbReference type="Proteomes" id="UP001107558"/>
    </source>
</evidence>
<evidence type="ECO:0000256" key="1">
    <source>
        <dbReference type="SAM" id="MobiDB-lite"/>
    </source>
</evidence>
<dbReference type="Gene3D" id="3.80.10.10">
    <property type="entry name" value="Ribonuclease Inhibitor"/>
    <property type="match status" value="1"/>
</dbReference>
<dbReference type="Pfam" id="PF14580">
    <property type="entry name" value="LRR_9"/>
    <property type="match status" value="1"/>
</dbReference>
<dbReference type="Proteomes" id="UP001107558">
    <property type="component" value="Chromosome 1"/>
</dbReference>
<dbReference type="InterPro" id="IPR032675">
    <property type="entry name" value="LRR_dom_sf"/>
</dbReference>
<protein>
    <submittedName>
        <fullName evidence="2">Uncharacterized protein</fullName>
    </submittedName>
</protein>
<sequence>MMPGKELPDEFSKPLLSPSNSSLSSNSDVILINAHYIRNSRSTSISSCNSTNDDSFETNAANVNLNNNRNRNEDVDEEEDEKYEPIKLPTEPTLEELLRQVTGRGDISTVEQVKLRIISSAISLQRLPYFMPQLRYLNLEGSLLFSLRDLGCDLSSLLYLNISRCGLRSLDGTNGLSTLMELVADNNQIEDAGPCSNLPQIKKISLVNNKIRDFHGMMFLSLCNHLKVLDMSNNVITQKTNYRDTVRVHIPHLAILDQVPYDDVNEEERIELAKLDHQTVRTSSQILQAVNSRIDEMNYMQIQNNDERPSSASSVTPILPVTHISIGKRPTTSDGSKPRYDVSVGEPVCGSIIAKARKSRKLKTAWGDSVSSSSSSFSSSESSTHSFTEGKNKRDVDDSSTVVIEGAQKISREKSRDRSRGRFKNK</sequence>
<accession>A0A9J6CRD6</accession>
<dbReference type="SUPFAM" id="SSF52058">
    <property type="entry name" value="L domain-like"/>
    <property type="match status" value="1"/>
</dbReference>
<keyword evidence="3" id="KW-1185">Reference proteome</keyword>
<feature type="compositionally biased region" description="Low complexity" evidence="1">
    <location>
        <begin position="14"/>
        <end position="24"/>
    </location>
</feature>
<reference evidence="2" key="1">
    <citation type="submission" date="2021-03" db="EMBL/GenBank/DDBJ databases">
        <title>Chromosome level genome of the anhydrobiotic midge Polypedilum vanderplanki.</title>
        <authorList>
            <person name="Yoshida Y."/>
            <person name="Kikawada T."/>
            <person name="Gusev O."/>
        </authorList>
    </citation>
    <scope>NUCLEOTIDE SEQUENCE</scope>
    <source>
        <strain evidence="2">NIAS01</strain>
        <tissue evidence="2">Whole body or cell culture</tissue>
    </source>
</reference>
<feature type="compositionally biased region" description="Basic and acidic residues" evidence="1">
    <location>
        <begin position="388"/>
        <end position="397"/>
    </location>
</feature>
<feature type="compositionally biased region" description="Basic and acidic residues" evidence="1">
    <location>
        <begin position="410"/>
        <end position="420"/>
    </location>
</feature>
<dbReference type="OrthoDB" id="433501at2759"/>
<evidence type="ECO:0000313" key="2">
    <source>
        <dbReference type="EMBL" id="KAG5684139.1"/>
    </source>
</evidence>
<dbReference type="EMBL" id="JADBJN010000001">
    <property type="protein sequence ID" value="KAG5684139.1"/>
    <property type="molecule type" value="Genomic_DNA"/>
</dbReference>
<feature type="region of interest" description="Disordered" evidence="1">
    <location>
        <begin position="364"/>
        <end position="426"/>
    </location>
</feature>
<feature type="compositionally biased region" description="Basic and acidic residues" evidence="1">
    <location>
        <begin position="1"/>
        <end position="12"/>
    </location>
</feature>
<feature type="compositionally biased region" description="Low complexity" evidence="1">
    <location>
        <begin position="369"/>
        <end position="386"/>
    </location>
</feature>
<gene>
    <name evidence="2" type="ORF">PVAND_013380</name>
</gene>
<feature type="region of interest" description="Disordered" evidence="1">
    <location>
        <begin position="42"/>
        <end position="83"/>
    </location>
</feature>